<evidence type="ECO:0000313" key="2">
    <source>
        <dbReference type="EMBL" id="PPR05989.1"/>
    </source>
</evidence>
<evidence type="ECO:0008006" key="4">
    <source>
        <dbReference type="Google" id="ProtNLM"/>
    </source>
</evidence>
<dbReference type="SUPFAM" id="SSF56349">
    <property type="entry name" value="DNA breaking-rejoining enzymes"/>
    <property type="match status" value="1"/>
</dbReference>
<keyword evidence="1" id="KW-0233">DNA recombination</keyword>
<dbReference type="Proteomes" id="UP000284842">
    <property type="component" value="Unassembled WGS sequence"/>
</dbReference>
<protein>
    <recommendedName>
        <fullName evidence="4">Tyr recombinase domain-containing protein</fullName>
    </recommendedName>
</protein>
<dbReference type="InterPro" id="IPR013762">
    <property type="entry name" value="Integrase-like_cat_sf"/>
</dbReference>
<name>A0A409YSP0_9AGAR</name>
<dbReference type="AlphaFoldDB" id="A0A409YSP0"/>
<evidence type="ECO:0000256" key="1">
    <source>
        <dbReference type="ARBA" id="ARBA00023172"/>
    </source>
</evidence>
<dbReference type="OrthoDB" id="5598396at2759"/>
<comment type="caution">
    <text evidence="2">The sequence shown here is derived from an EMBL/GenBank/DDBJ whole genome shotgun (WGS) entry which is preliminary data.</text>
</comment>
<dbReference type="GO" id="GO:0003677">
    <property type="term" value="F:DNA binding"/>
    <property type="evidence" value="ECO:0007669"/>
    <property type="project" value="InterPro"/>
</dbReference>
<dbReference type="InterPro" id="IPR052925">
    <property type="entry name" value="Phage_Integrase-like_Recomb"/>
</dbReference>
<sequence length="305" mass="34680">MVLGLKLDTSTWNSYKSGYNSWVRFTELHKLPLEPTVSSLSDYILFMSAHIKPDSVGTYLSGLVQILEPVFPNIRNIRNDRLVLDIMAGCRRMFGSSVIRKAPLSADEIARIVSNPDDSYDRILFHAMIAAGFHGLLRLGELCDSPNKWNINTHKRTSRLSVKWSKGYVSFLLPAHKADKYFEGNRVVLRNIWPNIDVVKIFSDYVKRRDARHPFTSPLWLTFDGEVPNRQFFMKFLKAEKLGDDIAGQSIRAGGATALASIGFPGHAIQALGRWSSEAWRTYLRQHPLLFANLKIAQSPHHRSR</sequence>
<dbReference type="PANTHER" id="PTHR34605:SF3">
    <property type="entry name" value="P CELL-TYPE AGGLUTINATION PROTEIN MAP4-LIKE-RELATED"/>
    <property type="match status" value="1"/>
</dbReference>
<accession>A0A409YSP0</accession>
<dbReference type="PANTHER" id="PTHR34605">
    <property type="entry name" value="PHAGE_INTEGRASE DOMAIN-CONTAINING PROTEIN"/>
    <property type="match status" value="1"/>
</dbReference>
<dbReference type="InParanoid" id="A0A409YSP0"/>
<dbReference type="Gene3D" id="1.10.443.10">
    <property type="entry name" value="Intergrase catalytic core"/>
    <property type="match status" value="1"/>
</dbReference>
<gene>
    <name evidence="2" type="ORF">CVT24_004652</name>
</gene>
<organism evidence="2 3">
    <name type="scientific">Panaeolus cyanescens</name>
    <dbReference type="NCBI Taxonomy" id="181874"/>
    <lineage>
        <taxon>Eukaryota</taxon>
        <taxon>Fungi</taxon>
        <taxon>Dikarya</taxon>
        <taxon>Basidiomycota</taxon>
        <taxon>Agaricomycotina</taxon>
        <taxon>Agaricomycetes</taxon>
        <taxon>Agaricomycetidae</taxon>
        <taxon>Agaricales</taxon>
        <taxon>Agaricineae</taxon>
        <taxon>Galeropsidaceae</taxon>
        <taxon>Panaeolus</taxon>
    </lineage>
</organism>
<dbReference type="STRING" id="181874.A0A409YSP0"/>
<reference evidence="2 3" key="1">
    <citation type="journal article" date="2018" name="Evol. Lett.">
        <title>Horizontal gene cluster transfer increased hallucinogenic mushroom diversity.</title>
        <authorList>
            <person name="Reynolds H.T."/>
            <person name="Vijayakumar V."/>
            <person name="Gluck-Thaler E."/>
            <person name="Korotkin H.B."/>
            <person name="Matheny P.B."/>
            <person name="Slot J.C."/>
        </authorList>
    </citation>
    <scope>NUCLEOTIDE SEQUENCE [LARGE SCALE GENOMIC DNA]</scope>
    <source>
        <strain evidence="2 3">2629</strain>
    </source>
</reference>
<dbReference type="GO" id="GO:0006310">
    <property type="term" value="P:DNA recombination"/>
    <property type="evidence" value="ECO:0007669"/>
    <property type="project" value="UniProtKB-KW"/>
</dbReference>
<proteinExistence type="predicted"/>
<dbReference type="GO" id="GO:0015074">
    <property type="term" value="P:DNA integration"/>
    <property type="evidence" value="ECO:0007669"/>
    <property type="project" value="InterPro"/>
</dbReference>
<evidence type="ECO:0000313" key="3">
    <source>
        <dbReference type="Proteomes" id="UP000284842"/>
    </source>
</evidence>
<dbReference type="InterPro" id="IPR011010">
    <property type="entry name" value="DNA_brk_join_enz"/>
</dbReference>
<dbReference type="EMBL" id="NHTK01000721">
    <property type="protein sequence ID" value="PPR05989.1"/>
    <property type="molecule type" value="Genomic_DNA"/>
</dbReference>
<keyword evidence="3" id="KW-1185">Reference proteome</keyword>